<feature type="domain" description="ABC transmembrane type-2" evidence="6">
    <location>
        <begin position="1"/>
        <end position="183"/>
    </location>
</feature>
<keyword evidence="3 5" id="KW-1133">Transmembrane helix</keyword>
<reference evidence="7 8" key="1">
    <citation type="journal article" date="2019" name="Int. J. Syst. Evol. Microbiol.">
        <title>The Global Catalogue of Microorganisms (GCM) 10K type strain sequencing project: providing services to taxonomists for standard genome sequencing and annotation.</title>
        <authorList>
            <consortium name="The Broad Institute Genomics Platform"/>
            <consortium name="The Broad Institute Genome Sequencing Center for Infectious Disease"/>
            <person name="Wu L."/>
            <person name="Ma J."/>
        </authorList>
    </citation>
    <scope>NUCLEOTIDE SEQUENCE [LARGE SCALE GENOMIC DNA]</scope>
    <source>
        <strain evidence="7 8">RDMS1</strain>
    </source>
</reference>
<proteinExistence type="predicted"/>
<feature type="transmembrane region" description="Helical" evidence="5">
    <location>
        <begin position="66"/>
        <end position="88"/>
    </location>
</feature>
<keyword evidence="2 5" id="KW-0812">Transmembrane</keyword>
<organism evidence="7 8">
    <name type="scientific">Halocatena marina</name>
    <dbReference type="NCBI Taxonomy" id="2934937"/>
    <lineage>
        <taxon>Archaea</taxon>
        <taxon>Methanobacteriati</taxon>
        <taxon>Methanobacteriota</taxon>
        <taxon>Stenosarchaea group</taxon>
        <taxon>Halobacteria</taxon>
        <taxon>Halobacteriales</taxon>
        <taxon>Natronomonadaceae</taxon>
        <taxon>Halocatena</taxon>
    </lineage>
</organism>
<dbReference type="Proteomes" id="UP001596417">
    <property type="component" value="Unassembled WGS sequence"/>
</dbReference>
<evidence type="ECO:0000256" key="1">
    <source>
        <dbReference type="ARBA" id="ARBA00004141"/>
    </source>
</evidence>
<evidence type="ECO:0000313" key="7">
    <source>
        <dbReference type="EMBL" id="MFC7190577.1"/>
    </source>
</evidence>
<dbReference type="RefSeq" id="WP_390206540.1">
    <property type="nucleotide sequence ID" value="NZ_JBHTAX010000001.1"/>
</dbReference>
<comment type="caution">
    <text evidence="7">The sequence shown here is derived from an EMBL/GenBank/DDBJ whole genome shotgun (WGS) entry which is preliminary data.</text>
</comment>
<dbReference type="AlphaFoldDB" id="A0ABD5YRL0"/>
<name>A0ABD5YRL0_9EURY</name>
<feature type="transmembrane region" description="Helical" evidence="5">
    <location>
        <begin position="100"/>
        <end position="120"/>
    </location>
</feature>
<comment type="subcellular location">
    <subcellularLocation>
        <location evidence="1">Membrane</location>
        <topology evidence="1">Multi-pass membrane protein</topology>
    </subcellularLocation>
</comment>
<dbReference type="InterPro" id="IPR000412">
    <property type="entry name" value="ABC_2_transport"/>
</dbReference>
<protein>
    <submittedName>
        <fullName evidence="7">ABC transporter permease</fullName>
    </submittedName>
</protein>
<dbReference type="Pfam" id="PF01061">
    <property type="entry name" value="ABC2_membrane"/>
    <property type="match status" value="1"/>
</dbReference>
<evidence type="ECO:0000313" key="8">
    <source>
        <dbReference type="Proteomes" id="UP001596417"/>
    </source>
</evidence>
<dbReference type="InterPro" id="IPR051784">
    <property type="entry name" value="Nod_factor_ABC_transporter"/>
</dbReference>
<sequence length="189" mass="20018">MFAATSSGINLVYDMREGVFNKLLASPIHRTAMFVGKALAEAVVTTAQVVIVLVLALVLGTTIATGFLGALSIIVIALLFSLGFAALSNIVALITQDEDATILVTNFLSLPLLFVSTAFLPKTLLPKWVQTVSTVNPVTYGVDAIRVLMLDGWVWSVLGPSLAGLVVFDLVFGAIAVVLMRRATDATPR</sequence>
<dbReference type="GO" id="GO:0016020">
    <property type="term" value="C:membrane"/>
    <property type="evidence" value="ECO:0007669"/>
    <property type="project" value="UniProtKB-SubCell"/>
</dbReference>
<dbReference type="EMBL" id="JBHTAX010000001">
    <property type="protein sequence ID" value="MFC7190577.1"/>
    <property type="molecule type" value="Genomic_DNA"/>
</dbReference>
<evidence type="ECO:0000256" key="2">
    <source>
        <dbReference type="ARBA" id="ARBA00022692"/>
    </source>
</evidence>
<evidence type="ECO:0000259" key="6">
    <source>
        <dbReference type="PROSITE" id="PS51012"/>
    </source>
</evidence>
<gene>
    <name evidence="7" type="ORF">ACFQL7_12490</name>
</gene>
<evidence type="ECO:0000256" key="4">
    <source>
        <dbReference type="ARBA" id="ARBA00023136"/>
    </source>
</evidence>
<dbReference type="PANTHER" id="PTHR43229:SF2">
    <property type="entry name" value="NODULATION PROTEIN J"/>
    <property type="match status" value="1"/>
</dbReference>
<keyword evidence="8" id="KW-1185">Reference proteome</keyword>
<feature type="transmembrane region" description="Helical" evidence="5">
    <location>
        <begin position="153"/>
        <end position="179"/>
    </location>
</feature>
<dbReference type="InterPro" id="IPR013525">
    <property type="entry name" value="ABC2_TM"/>
</dbReference>
<dbReference type="InterPro" id="IPR047817">
    <property type="entry name" value="ABC2_TM_bact-type"/>
</dbReference>
<evidence type="ECO:0000256" key="5">
    <source>
        <dbReference type="SAM" id="Phobius"/>
    </source>
</evidence>
<dbReference type="PRINTS" id="PR00164">
    <property type="entry name" value="ABC2TRNSPORT"/>
</dbReference>
<accession>A0ABD5YRL0</accession>
<dbReference type="PANTHER" id="PTHR43229">
    <property type="entry name" value="NODULATION PROTEIN J"/>
    <property type="match status" value="1"/>
</dbReference>
<feature type="transmembrane region" description="Helical" evidence="5">
    <location>
        <begin position="38"/>
        <end position="60"/>
    </location>
</feature>
<dbReference type="PROSITE" id="PS51012">
    <property type="entry name" value="ABC_TM2"/>
    <property type="match status" value="1"/>
</dbReference>
<evidence type="ECO:0000256" key="3">
    <source>
        <dbReference type="ARBA" id="ARBA00022989"/>
    </source>
</evidence>
<keyword evidence="4 5" id="KW-0472">Membrane</keyword>